<proteinExistence type="predicted"/>
<gene>
    <name evidence="3" type="ORF">D9757_010215</name>
    <name evidence="2" type="ORF">D9757_014536</name>
</gene>
<dbReference type="AlphaFoldDB" id="A0A8H5CN51"/>
<keyword evidence="1" id="KW-0175">Coiled coil</keyword>
<accession>A0A8H5CN51</accession>
<dbReference type="EMBL" id="JAACJN010000440">
    <property type="protein sequence ID" value="KAF5343687.1"/>
    <property type="molecule type" value="Genomic_DNA"/>
</dbReference>
<evidence type="ECO:0000313" key="4">
    <source>
        <dbReference type="Proteomes" id="UP000518752"/>
    </source>
</evidence>
<dbReference type="EMBL" id="JAACJN010000133">
    <property type="protein sequence ID" value="KAF5368662.1"/>
    <property type="molecule type" value="Genomic_DNA"/>
</dbReference>
<evidence type="ECO:0000313" key="2">
    <source>
        <dbReference type="EMBL" id="KAF5343687.1"/>
    </source>
</evidence>
<organism evidence="2 4">
    <name type="scientific">Collybiopsis confluens</name>
    <dbReference type="NCBI Taxonomy" id="2823264"/>
    <lineage>
        <taxon>Eukaryota</taxon>
        <taxon>Fungi</taxon>
        <taxon>Dikarya</taxon>
        <taxon>Basidiomycota</taxon>
        <taxon>Agaricomycotina</taxon>
        <taxon>Agaricomycetes</taxon>
        <taxon>Agaricomycetidae</taxon>
        <taxon>Agaricales</taxon>
        <taxon>Marasmiineae</taxon>
        <taxon>Omphalotaceae</taxon>
        <taxon>Collybiopsis</taxon>
    </lineage>
</organism>
<evidence type="ECO:0000313" key="3">
    <source>
        <dbReference type="EMBL" id="KAF5368662.1"/>
    </source>
</evidence>
<protein>
    <recommendedName>
        <fullName evidence="5">F-box domain-containing protein</fullName>
    </recommendedName>
</protein>
<evidence type="ECO:0000256" key="1">
    <source>
        <dbReference type="SAM" id="Coils"/>
    </source>
</evidence>
<dbReference type="OrthoDB" id="3266451at2759"/>
<dbReference type="InterPro" id="IPR032675">
    <property type="entry name" value="LRR_dom_sf"/>
</dbReference>
<name>A0A8H5CN51_9AGAR</name>
<feature type="coiled-coil region" evidence="1">
    <location>
        <begin position="45"/>
        <end position="72"/>
    </location>
</feature>
<dbReference type="Proteomes" id="UP000518752">
    <property type="component" value="Unassembled WGS sequence"/>
</dbReference>
<comment type="caution">
    <text evidence="2">The sequence shown here is derived from an EMBL/GenBank/DDBJ whole genome shotgun (WGS) entry which is preliminary data.</text>
</comment>
<sequence>MHQCAQCGESLPKPRISLNFPSLHTRLRSELGPASVQPEEVASILKSVELDLEDLDAEIARLELQILFLNTLKERHREYGNQFKTLLSPIRRLPDELLCEVFDWCCGMNCFFVTELPVSTAFTFKSAPAMALSSVCSRWRRIALAMPSIWSRIALDWGARVSSEGPWGNENTFPLFLSLARSLSRPLTIELNAIHSNLELSVGYDGHLHPIIAKLTEQVHRWQKFTLVESGLCMLKDLFIETSQFPMLEDMELHEYEVSTVDFLAGKAPNLKKLTWDGWPPLPVSISTEIFPQIVHIESSLEPALLEDLLEANPNLISLTAEGNENLWSEEEYIARPRTCPRMETLSVQDLEDNYPEKSVFSAMRCPSLKSLHLSCLQRIHAWTGFNFFMDFVQRSSFPLTTLCLNNFPLSDSNLVYLLNHVPTLMNLTVDDTRRPHYEAKDPELELNPFTERFINSLHAYQTSSLRSNASPIVPRLRSLTLSSRVKEFNDAAVMDMVRSRWFPSALSRALGEIEAWNVSPFHVDCLREFTLNFRARKKVNSTVYAPLEQLEKIGMRAVVLWGLT</sequence>
<dbReference type="Gene3D" id="3.80.10.10">
    <property type="entry name" value="Ribonuclease Inhibitor"/>
    <property type="match status" value="1"/>
</dbReference>
<evidence type="ECO:0008006" key="5">
    <source>
        <dbReference type="Google" id="ProtNLM"/>
    </source>
</evidence>
<dbReference type="SUPFAM" id="SSF52047">
    <property type="entry name" value="RNI-like"/>
    <property type="match status" value="1"/>
</dbReference>
<dbReference type="Gene3D" id="1.20.1280.50">
    <property type="match status" value="1"/>
</dbReference>
<reference evidence="2 4" key="1">
    <citation type="journal article" date="2020" name="ISME J.">
        <title>Uncovering the hidden diversity of litter-decomposition mechanisms in mushroom-forming fungi.</title>
        <authorList>
            <person name="Floudas D."/>
            <person name="Bentzer J."/>
            <person name="Ahren D."/>
            <person name="Johansson T."/>
            <person name="Persson P."/>
            <person name="Tunlid A."/>
        </authorList>
    </citation>
    <scope>NUCLEOTIDE SEQUENCE [LARGE SCALE GENOMIC DNA]</scope>
    <source>
        <strain evidence="2 4">CBS 406.79</strain>
    </source>
</reference>
<keyword evidence="4" id="KW-1185">Reference proteome</keyword>